<geneLocation type="plasmid" evidence="1">
    <name>p8025</name>
</geneLocation>
<protein>
    <submittedName>
        <fullName evidence="1">Uncharacterized protein</fullName>
    </submittedName>
</protein>
<organism evidence="1">
    <name type="scientific">Salmonella typhimurium</name>
    <dbReference type="NCBI Taxonomy" id="90371"/>
    <lineage>
        <taxon>Bacteria</taxon>
        <taxon>Pseudomonadati</taxon>
        <taxon>Pseudomonadota</taxon>
        <taxon>Gammaproteobacteria</taxon>
        <taxon>Enterobacterales</taxon>
        <taxon>Enterobacteriaceae</taxon>
        <taxon>Salmonella</taxon>
    </lineage>
</organism>
<name>A0A0G3B451_SALTM</name>
<reference evidence="1" key="1">
    <citation type="submission" date="2015-03" db="EMBL/GenBank/DDBJ databases">
        <title>Complete genome sequences of four Salmonella Typhimurium IncHI1 plasmids and their characteristics.</title>
        <authorList>
            <person name="Kubasova T."/>
            <person name="Matiasovicova J."/>
            <person name="Cejkova D."/>
            <person name="Sekelova Z."/>
            <person name="Polansky O."/>
            <person name="Medvecky M."/>
            <person name="Rychlik I."/>
            <person name="Juricova H."/>
        </authorList>
    </citation>
    <scope>NUCLEOTIDE SEQUENCE</scope>
    <source>
        <strain evidence="1">8025</strain>
        <plasmid evidence="1">p8025</plasmid>
    </source>
</reference>
<proteinExistence type="predicted"/>
<dbReference type="EMBL" id="KP899803">
    <property type="protein sequence ID" value="AKJ19587.1"/>
    <property type="molecule type" value="Genomic_DNA"/>
</dbReference>
<sequence length="153" mass="16637">MRCPAGSDAGREVCQIYPTGTSGMNTFEQFKAQVTQHACGLGPEQLAGYWGRSTSGECVSPSYEVFRGYPTRHPLAEFVEMAASRNGIRPDDYLGDLLRGPHEVVGSLTDDSTSPAASLPVYFFPGAGIYAAAVSDTEVLDVWMSWPCYPENW</sequence>
<accession>A0A0G3B451</accession>
<evidence type="ECO:0000313" key="1">
    <source>
        <dbReference type="EMBL" id="AKJ19587.1"/>
    </source>
</evidence>
<keyword evidence="1" id="KW-0614">Plasmid</keyword>
<dbReference type="AlphaFoldDB" id="A0A0G3B451"/>